<gene>
    <name evidence="1" type="ORF">BdWA1_003839</name>
</gene>
<keyword evidence="2" id="KW-1185">Reference proteome</keyword>
<dbReference type="SUPFAM" id="SSF50715">
    <property type="entry name" value="Ribosomal protein L25-like"/>
    <property type="match status" value="1"/>
</dbReference>
<dbReference type="GO" id="GO:0003735">
    <property type="term" value="F:structural constituent of ribosome"/>
    <property type="evidence" value="ECO:0007669"/>
    <property type="project" value="InterPro"/>
</dbReference>
<dbReference type="GeneID" id="94338135"/>
<keyword evidence="1" id="KW-0687">Ribonucleoprotein</keyword>
<dbReference type="GO" id="GO:0006412">
    <property type="term" value="P:translation"/>
    <property type="evidence" value="ECO:0007669"/>
    <property type="project" value="InterPro"/>
</dbReference>
<dbReference type="Proteomes" id="UP001214638">
    <property type="component" value="Unassembled WGS sequence"/>
</dbReference>
<reference evidence="1" key="1">
    <citation type="journal article" date="2023" name="Nat. Microbiol.">
        <title>Babesia duncani multi-omics identifies virulence factors and drug targets.</title>
        <authorList>
            <person name="Singh P."/>
            <person name="Lonardi S."/>
            <person name="Liang Q."/>
            <person name="Vydyam P."/>
            <person name="Khabirova E."/>
            <person name="Fang T."/>
            <person name="Gihaz S."/>
            <person name="Thekkiniath J."/>
            <person name="Munshi M."/>
            <person name="Abel S."/>
            <person name="Ciampossin L."/>
            <person name="Batugedara G."/>
            <person name="Gupta M."/>
            <person name="Lu X.M."/>
            <person name="Lenz T."/>
            <person name="Chakravarty S."/>
            <person name="Cornillot E."/>
            <person name="Hu Y."/>
            <person name="Ma W."/>
            <person name="Gonzalez L.M."/>
            <person name="Sanchez S."/>
            <person name="Estrada K."/>
            <person name="Sanchez-Flores A."/>
            <person name="Montero E."/>
            <person name="Harb O.S."/>
            <person name="Le Roch K.G."/>
            <person name="Mamoun C.B."/>
        </authorList>
    </citation>
    <scope>NUCLEOTIDE SEQUENCE</scope>
    <source>
        <strain evidence="1">WA1</strain>
    </source>
</reference>
<dbReference type="EMBL" id="JALLKP010000061">
    <property type="protein sequence ID" value="KAK2194690.1"/>
    <property type="molecule type" value="Genomic_DNA"/>
</dbReference>
<dbReference type="InterPro" id="IPR020930">
    <property type="entry name" value="Ribosomal_uL5_bac-type"/>
</dbReference>
<proteinExistence type="predicted"/>
<dbReference type="InterPro" id="IPR011035">
    <property type="entry name" value="Ribosomal_bL25/Gln-tRNA_synth"/>
</dbReference>
<name>A0AAD9PH11_9APIC</name>
<evidence type="ECO:0000313" key="2">
    <source>
        <dbReference type="Proteomes" id="UP001214638"/>
    </source>
</evidence>
<dbReference type="GO" id="GO:0008097">
    <property type="term" value="F:5S rRNA binding"/>
    <property type="evidence" value="ECO:0007669"/>
    <property type="project" value="TreeGrafter"/>
</dbReference>
<dbReference type="RefSeq" id="XP_067801534.1">
    <property type="nucleotide sequence ID" value="XM_067948846.1"/>
</dbReference>
<dbReference type="KEGG" id="bdw:94338135"/>
<dbReference type="CDD" id="cd00495">
    <property type="entry name" value="Ribosomal_L25_TL5_CTC"/>
    <property type="match status" value="1"/>
</dbReference>
<dbReference type="PANTHER" id="PTHR33284">
    <property type="entry name" value="RIBOSOMAL PROTEIN L25/GLN-TRNA SYNTHETASE, ANTI-CODON-BINDING DOMAIN-CONTAINING PROTEIN"/>
    <property type="match status" value="1"/>
</dbReference>
<keyword evidence="1" id="KW-0689">Ribosomal protein</keyword>
<accession>A0AAD9PH11</accession>
<comment type="caution">
    <text evidence="1">The sequence shown here is derived from an EMBL/GenBank/DDBJ whole genome shotgun (WGS) entry which is preliminary data.</text>
</comment>
<dbReference type="AlphaFoldDB" id="A0AAD9PH11"/>
<organism evidence="1 2">
    <name type="scientific">Babesia duncani</name>
    <dbReference type="NCBI Taxonomy" id="323732"/>
    <lineage>
        <taxon>Eukaryota</taxon>
        <taxon>Sar</taxon>
        <taxon>Alveolata</taxon>
        <taxon>Apicomplexa</taxon>
        <taxon>Aconoidasida</taxon>
        <taxon>Piroplasmida</taxon>
        <taxon>Babesiidae</taxon>
        <taxon>Babesia</taxon>
    </lineage>
</organism>
<evidence type="ECO:0000313" key="1">
    <source>
        <dbReference type="EMBL" id="KAK2194690.1"/>
    </source>
</evidence>
<dbReference type="GO" id="GO:0022625">
    <property type="term" value="C:cytosolic large ribosomal subunit"/>
    <property type="evidence" value="ECO:0007669"/>
    <property type="project" value="TreeGrafter"/>
</dbReference>
<protein>
    <submittedName>
        <fullName evidence="1">Bifunctional Ribosomal protein L25-Gln-tRNA synthetase</fullName>
    </submittedName>
</protein>
<dbReference type="InterPro" id="IPR029751">
    <property type="entry name" value="Ribosomal_L25_dom"/>
</dbReference>
<sequence>MPYKSHLLKQHWKCIKQSLVDIFQKNARDTSVTLNGNKWPRFVQKECLWAEGLVPAIITDHGPLRKITIPFKDILPLAFDEAYGHLSLLFSGRLYKLKVDDTLETCVVSHVQADALERQIYFMKFKRHVPGTISEVDIPCTMVGLLASPAYLKGYHVQLMMPTIKCEVAGNTVPPPFLIDVSKLNYKQPFNSIYLEDIEHLLPQDQSCLFHRKYNLKTQEVVSTYQPSSLPEEPLPPDYVDPNFVNKKNRRIHLTYTGFFPKQ</sequence>
<dbReference type="PANTHER" id="PTHR33284:SF1">
    <property type="entry name" value="RIBOSOMAL PROTEIN L25_GLN-TRNA SYNTHETASE, ANTI-CODON-BINDING DOMAIN-CONTAINING PROTEIN"/>
    <property type="match status" value="1"/>
</dbReference>